<comment type="caution">
    <text evidence="1">The sequence shown here is derived from an EMBL/GenBank/DDBJ whole genome shotgun (WGS) entry which is preliminary data.</text>
</comment>
<gene>
    <name evidence="1" type="ORF">ID854_16270</name>
</gene>
<dbReference type="AlphaFoldDB" id="A0AAW3Z0K8"/>
<organism evidence="1">
    <name type="scientific">Xenorhabdus szentirmaii</name>
    <dbReference type="NCBI Taxonomy" id="290112"/>
    <lineage>
        <taxon>Bacteria</taxon>
        <taxon>Pseudomonadati</taxon>
        <taxon>Pseudomonadota</taxon>
        <taxon>Gammaproteobacteria</taxon>
        <taxon>Enterobacterales</taxon>
        <taxon>Morganellaceae</taxon>
        <taxon>Xenorhabdus</taxon>
    </lineage>
</organism>
<proteinExistence type="predicted"/>
<accession>A0AAW3Z0K8</accession>
<sequence length="148" mass="16482">MAGADCDKLKQGVLDNIAESKAGRESSNFPHAYNKSLEFDSNKFNYIFGRVNSNPHNTARSSQLAHTMKKLGIHEDAKGKRLLIEHFESSIQGGNNNVISVFRGHKNILQETRQSLLYGPSGKATVLESTYQIMENGSRKFLTVIPKD</sequence>
<dbReference type="EMBL" id="JACXBF010000425">
    <property type="protein sequence ID" value="MBD2801943.1"/>
    <property type="molecule type" value="Genomic_DNA"/>
</dbReference>
<evidence type="ECO:0000313" key="1">
    <source>
        <dbReference type="EMBL" id="MBD2801943.1"/>
    </source>
</evidence>
<dbReference type="Proteomes" id="UP001193920">
    <property type="component" value="Unassembled WGS sequence"/>
</dbReference>
<reference evidence="1" key="1">
    <citation type="submission" date="2020-09" db="EMBL/GenBank/DDBJ databases">
        <authorList>
            <person name="Palma L."/>
            <person name="Caballero P."/>
            <person name="Berry C."/>
            <person name="Del Valle E."/>
        </authorList>
    </citation>
    <scope>NUCLEOTIDE SEQUENCE</scope>
    <source>
        <strain evidence="1">M</strain>
    </source>
</reference>
<dbReference type="CDD" id="cd20724">
    <property type="entry name" value="CdiA-CT_Kp342-like"/>
    <property type="match status" value="1"/>
</dbReference>
<reference evidence="1" key="2">
    <citation type="journal article" date="2024" name="Toxins">
        <title>Genome Sequence Analysis of Native Xenorhabdus Strains Isolated from Entomopathogenic Nematodes in Argentina.</title>
        <authorList>
            <person name="Palma L."/>
            <person name="Frizzo L."/>
            <person name="Kaiser S."/>
            <person name="Berry C."/>
            <person name="Caballero P."/>
            <person name="Bode H.B."/>
            <person name="Del Valle E.E."/>
        </authorList>
    </citation>
    <scope>NUCLEOTIDE SEQUENCE</scope>
    <source>
        <strain evidence="1">M</strain>
    </source>
</reference>
<protein>
    <submittedName>
        <fullName evidence="1">Uncharacterized protein</fullName>
    </submittedName>
</protein>
<name>A0AAW3Z0K8_9GAMM</name>